<dbReference type="EMBL" id="CAJVQB010023044">
    <property type="protein sequence ID" value="CAG8800964.1"/>
    <property type="molecule type" value="Genomic_DNA"/>
</dbReference>
<name>A0ABN7VV79_GIGMA</name>
<evidence type="ECO:0000313" key="2">
    <source>
        <dbReference type="Proteomes" id="UP000789901"/>
    </source>
</evidence>
<sequence>MPVTEYFITREKIARPLNETERFSEENSAKCIFIKKTVKTRNSIAIITDDREDSIINNVLRLRSNTRRPLRKIKLTQDENLFKKDSTLEQILNRLQKIEEKQGALAPNYS</sequence>
<comment type="caution">
    <text evidence="1">The sequence shown here is derived from an EMBL/GenBank/DDBJ whole genome shotgun (WGS) entry which is preliminary data.</text>
</comment>
<accession>A0ABN7VV79</accession>
<reference evidence="1 2" key="1">
    <citation type="submission" date="2021-06" db="EMBL/GenBank/DDBJ databases">
        <authorList>
            <person name="Kallberg Y."/>
            <person name="Tangrot J."/>
            <person name="Rosling A."/>
        </authorList>
    </citation>
    <scope>NUCLEOTIDE SEQUENCE [LARGE SCALE GENOMIC DNA]</scope>
    <source>
        <strain evidence="1 2">120-4 pot B 10/14</strain>
    </source>
</reference>
<gene>
    <name evidence="1" type="ORF">GMARGA_LOCUS23096</name>
</gene>
<keyword evidence="2" id="KW-1185">Reference proteome</keyword>
<evidence type="ECO:0000313" key="1">
    <source>
        <dbReference type="EMBL" id="CAG8800964.1"/>
    </source>
</evidence>
<organism evidence="1 2">
    <name type="scientific">Gigaspora margarita</name>
    <dbReference type="NCBI Taxonomy" id="4874"/>
    <lineage>
        <taxon>Eukaryota</taxon>
        <taxon>Fungi</taxon>
        <taxon>Fungi incertae sedis</taxon>
        <taxon>Mucoromycota</taxon>
        <taxon>Glomeromycotina</taxon>
        <taxon>Glomeromycetes</taxon>
        <taxon>Diversisporales</taxon>
        <taxon>Gigasporaceae</taxon>
        <taxon>Gigaspora</taxon>
    </lineage>
</organism>
<dbReference type="Proteomes" id="UP000789901">
    <property type="component" value="Unassembled WGS sequence"/>
</dbReference>
<protein>
    <submittedName>
        <fullName evidence="1">4464_t:CDS:1</fullName>
    </submittedName>
</protein>
<proteinExistence type="predicted"/>